<dbReference type="Gene3D" id="3.10.10.10">
    <property type="entry name" value="HIV Type 1 Reverse Transcriptase, subunit A, domain 1"/>
    <property type="match status" value="2"/>
</dbReference>
<keyword evidence="5" id="KW-0378">Hydrolase</keyword>
<dbReference type="PROSITE" id="PS50878">
    <property type="entry name" value="RT_POL"/>
    <property type="match status" value="1"/>
</dbReference>
<dbReference type="FunFam" id="3.30.70.270:FF:000003">
    <property type="entry name" value="Transposon Ty3-G Gag-Pol polyprotein"/>
    <property type="match status" value="1"/>
</dbReference>
<keyword evidence="6" id="KW-0511">Multifunctional enzyme</keyword>
<dbReference type="SUPFAM" id="SSF50630">
    <property type="entry name" value="Acid proteases"/>
    <property type="match status" value="1"/>
</dbReference>
<evidence type="ECO:0000256" key="4">
    <source>
        <dbReference type="ARBA" id="ARBA00022759"/>
    </source>
</evidence>
<dbReference type="AlphaFoldDB" id="A0A8S2RLH7"/>
<feature type="region of interest" description="Disordered" evidence="7">
    <location>
        <begin position="321"/>
        <end position="345"/>
    </location>
</feature>
<evidence type="ECO:0000313" key="11">
    <source>
        <dbReference type="Proteomes" id="UP000676336"/>
    </source>
</evidence>
<feature type="non-terminal residue" evidence="10">
    <location>
        <position position="1"/>
    </location>
</feature>
<dbReference type="GO" id="GO:0006508">
    <property type="term" value="P:proteolysis"/>
    <property type="evidence" value="ECO:0007669"/>
    <property type="project" value="InterPro"/>
</dbReference>
<organism evidence="10 11">
    <name type="scientific">Rotaria magnacalcarata</name>
    <dbReference type="NCBI Taxonomy" id="392030"/>
    <lineage>
        <taxon>Eukaryota</taxon>
        <taxon>Metazoa</taxon>
        <taxon>Spiralia</taxon>
        <taxon>Gnathifera</taxon>
        <taxon>Rotifera</taxon>
        <taxon>Eurotatoria</taxon>
        <taxon>Bdelloidea</taxon>
        <taxon>Philodinida</taxon>
        <taxon>Philodinidae</taxon>
        <taxon>Rotaria</taxon>
    </lineage>
</organism>
<dbReference type="CDD" id="cd00303">
    <property type="entry name" value="retropepsin_like"/>
    <property type="match status" value="1"/>
</dbReference>
<evidence type="ECO:0008006" key="12">
    <source>
        <dbReference type="Google" id="ProtNLM"/>
    </source>
</evidence>
<evidence type="ECO:0000259" key="9">
    <source>
        <dbReference type="PROSITE" id="PS50878"/>
    </source>
</evidence>
<proteinExistence type="predicted"/>
<gene>
    <name evidence="10" type="ORF">SMN809_LOCUS20785</name>
</gene>
<dbReference type="PANTHER" id="PTHR37984:SF5">
    <property type="entry name" value="PROTEIN NYNRIN-LIKE"/>
    <property type="match status" value="1"/>
</dbReference>
<evidence type="ECO:0000256" key="3">
    <source>
        <dbReference type="ARBA" id="ARBA00022722"/>
    </source>
</evidence>
<dbReference type="Gene3D" id="3.30.70.270">
    <property type="match status" value="1"/>
</dbReference>
<dbReference type="InterPro" id="IPR021109">
    <property type="entry name" value="Peptidase_aspartic_dom_sf"/>
</dbReference>
<dbReference type="GO" id="GO:0016779">
    <property type="term" value="F:nucleotidyltransferase activity"/>
    <property type="evidence" value="ECO:0007669"/>
    <property type="project" value="UniProtKB-KW"/>
</dbReference>
<feature type="compositionally biased region" description="Low complexity" evidence="7">
    <location>
        <begin position="335"/>
        <end position="345"/>
    </location>
</feature>
<dbReference type="PROSITE" id="PS50175">
    <property type="entry name" value="ASP_PROT_RETROV"/>
    <property type="match status" value="1"/>
</dbReference>
<reference evidence="10" key="1">
    <citation type="submission" date="2021-02" db="EMBL/GenBank/DDBJ databases">
        <authorList>
            <person name="Nowell W R."/>
        </authorList>
    </citation>
    <scope>NUCLEOTIDE SEQUENCE</scope>
</reference>
<dbReference type="InterPro" id="IPR043502">
    <property type="entry name" value="DNA/RNA_pol_sf"/>
</dbReference>
<dbReference type="PANTHER" id="PTHR37984">
    <property type="entry name" value="PROTEIN CBG26694"/>
    <property type="match status" value="1"/>
</dbReference>
<dbReference type="EMBL" id="CAJOBI010014213">
    <property type="protein sequence ID" value="CAF4175462.1"/>
    <property type="molecule type" value="Genomic_DNA"/>
</dbReference>
<dbReference type="FunFam" id="3.10.20.370:FF:000001">
    <property type="entry name" value="Retrovirus-related Pol polyprotein from transposon 17.6-like protein"/>
    <property type="match status" value="1"/>
</dbReference>
<dbReference type="InterPro" id="IPR000477">
    <property type="entry name" value="RT_dom"/>
</dbReference>
<evidence type="ECO:0000256" key="1">
    <source>
        <dbReference type="ARBA" id="ARBA00022679"/>
    </source>
</evidence>
<dbReference type="Gene3D" id="2.40.70.10">
    <property type="entry name" value="Acid Proteases"/>
    <property type="match status" value="1"/>
</dbReference>
<dbReference type="GO" id="GO:0004519">
    <property type="term" value="F:endonuclease activity"/>
    <property type="evidence" value="ECO:0007669"/>
    <property type="project" value="UniProtKB-KW"/>
</dbReference>
<keyword evidence="2" id="KW-0548">Nucleotidyltransferase</keyword>
<dbReference type="Pfam" id="PF17919">
    <property type="entry name" value="RT_RNaseH_2"/>
    <property type="match status" value="1"/>
</dbReference>
<dbReference type="FunFam" id="3.10.10.10:FF:000002">
    <property type="entry name" value="Retrovirus-related Pol polyprotein from transposon 17.6-like protein"/>
    <property type="match status" value="1"/>
</dbReference>
<evidence type="ECO:0000259" key="8">
    <source>
        <dbReference type="PROSITE" id="PS50175"/>
    </source>
</evidence>
<name>A0A8S2RLH7_9BILA</name>
<dbReference type="InterPro" id="IPR001995">
    <property type="entry name" value="Peptidase_A2_cat"/>
</dbReference>
<keyword evidence="3" id="KW-0540">Nuclease</keyword>
<dbReference type="InterPro" id="IPR050951">
    <property type="entry name" value="Retrovirus_Pol_polyprotein"/>
</dbReference>
<evidence type="ECO:0000256" key="7">
    <source>
        <dbReference type="SAM" id="MobiDB-lite"/>
    </source>
</evidence>
<feature type="domain" description="Peptidase A2" evidence="8">
    <location>
        <begin position="35"/>
        <end position="115"/>
    </location>
</feature>
<dbReference type="Pfam" id="PF00078">
    <property type="entry name" value="RVT_1"/>
    <property type="match status" value="1"/>
</dbReference>
<sequence>MVQTKSSVEISNSINDTDRLYCYLTTEAKINDIPGIVLLDTGSGVTIISSSHWKIINSGGPIAPYNGPEIQGPDGSSIGPEGRVVVQITLAGSTTHHPAVLARNFHHLILLGNDFMKSIGLVLDLQDNKMWLRTDPTRRYSISSDLTQAGRIDVPVFSTERRVIAPYHIAYIQVNTPTFLSYDTWDASITGHRPHIATANSLIRFKDQKSFVQIINCTARQQKFHIGQHIAVADLYIDDADYDMQHVSNSSSSIIRESPMPNNKEGLSFTFPSSSTTSINQSMFDSQYALQNNSGSLIVSLPSVNVTCSDLSCRSFSFSSSSPSSCTDQQNVPPSSHSSTLISSSTSSSISLHSPPLISSCLSSSTSCRTSLTQHHIDTGDSKPIKLRPYRVSPARQSIIYNQIQQMLQDGIIEPANGPYAASVTLQPKKDGSLRFCVDFRQLNSATARDVYRIPHLKSGFWQIELDEESRPKTAFVTHAGLYHFTVMPFGLTNAPATFQRLMDLVLGGLKWTCALVYLDDIIVYSSTFSSHLQHLESVLQRIQASGLTLHLSKCQFCKTKLRYLGHVVSQIGIEPDPEKIRAVRDYSIPNRLKDKHQSLRILNSTKPFILQLDASDVGLSAILAQKLVDDDGVHREHVIGYANRTLSASERKFSPTERECLAIVYGCSHFRPYLEGLHNTKDLNSRLARWAMQIAVYDVDIQHRPGVENTNCDALSRAPVDDLSNSNQVIATQESYDSSPIVDHGYSLVLDYLRHSSLPPPQLVIPISLSNITTTFSPISSYSISLANIHFGDNIRLYEDIRTAQWKETELLPLLNYLQNQQLPDAAEQSKIHQQASCHRLVDGALYRVLHLP</sequence>
<keyword evidence="1" id="KW-0808">Transferase</keyword>
<keyword evidence="4" id="KW-0255">Endonuclease</keyword>
<dbReference type="Proteomes" id="UP000676336">
    <property type="component" value="Unassembled WGS sequence"/>
</dbReference>
<feature type="domain" description="Reverse transcriptase" evidence="9">
    <location>
        <begin position="369"/>
        <end position="569"/>
    </location>
</feature>
<dbReference type="CDD" id="cd01647">
    <property type="entry name" value="RT_LTR"/>
    <property type="match status" value="1"/>
</dbReference>
<accession>A0A8S2RLH7</accession>
<protein>
    <recommendedName>
        <fullName evidence="12">Reverse transcriptase domain-containing protein</fullName>
    </recommendedName>
</protein>
<dbReference type="InterPro" id="IPR041577">
    <property type="entry name" value="RT_RNaseH_2"/>
</dbReference>
<comment type="caution">
    <text evidence="10">The sequence shown here is derived from an EMBL/GenBank/DDBJ whole genome shotgun (WGS) entry which is preliminary data.</text>
</comment>
<dbReference type="GO" id="GO:0004190">
    <property type="term" value="F:aspartic-type endopeptidase activity"/>
    <property type="evidence" value="ECO:0007669"/>
    <property type="project" value="InterPro"/>
</dbReference>
<dbReference type="SUPFAM" id="SSF56672">
    <property type="entry name" value="DNA/RNA polymerases"/>
    <property type="match status" value="1"/>
</dbReference>
<evidence type="ECO:0000256" key="5">
    <source>
        <dbReference type="ARBA" id="ARBA00022801"/>
    </source>
</evidence>
<evidence type="ECO:0000256" key="2">
    <source>
        <dbReference type="ARBA" id="ARBA00022695"/>
    </source>
</evidence>
<evidence type="ECO:0000313" key="10">
    <source>
        <dbReference type="EMBL" id="CAF4175462.1"/>
    </source>
</evidence>
<dbReference type="CDD" id="cd09274">
    <property type="entry name" value="RNase_HI_RT_Ty3"/>
    <property type="match status" value="1"/>
</dbReference>
<dbReference type="InterPro" id="IPR043128">
    <property type="entry name" value="Rev_trsase/Diguanyl_cyclase"/>
</dbReference>
<evidence type="ECO:0000256" key="6">
    <source>
        <dbReference type="ARBA" id="ARBA00023268"/>
    </source>
</evidence>